<evidence type="ECO:0000313" key="3">
    <source>
        <dbReference type="Proteomes" id="UP000623687"/>
    </source>
</evidence>
<evidence type="ECO:0000313" key="2">
    <source>
        <dbReference type="EMBL" id="KAF7427819.1"/>
    </source>
</evidence>
<protein>
    <submittedName>
        <fullName evidence="2">Uncharacterized protein</fullName>
    </submittedName>
</protein>
<name>A0A8H7DRB7_PLEOS</name>
<dbReference type="VEuPathDB" id="FungiDB:PC9H_007035"/>
<organism evidence="2 3">
    <name type="scientific">Pleurotus ostreatus</name>
    <name type="common">Oyster mushroom</name>
    <name type="synonym">White-rot fungus</name>
    <dbReference type="NCBI Taxonomy" id="5322"/>
    <lineage>
        <taxon>Eukaryota</taxon>
        <taxon>Fungi</taxon>
        <taxon>Dikarya</taxon>
        <taxon>Basidiomycota</taxon>
        <taxon>Agaricomycotina</taxon>
        <taxon>Agaricomycetes</taxon>
        <taxon>Agaricomycetidae</taxon>
        <taxon>Agaricales</taxon>
        <taxon>Pleurotineae</taxon>
        <taxon>Pleurotaceae</taxon>
        <taxon>Pleurotus</taxon>
    </lineage>
</organism>
<feature type="compositionally biased region" description="Polar residues" evidence="1">
    <location>
        <begin position="152"/>
        <end position="163"/>
    </location>
</feature>
<comment type="caution">
    <text evidence="2">The sequence shown here is derived from an EMBL/GenBank/DDBJ whole genome shotgun (WGS) entry which is preliminary data.</text>
</comment>
<dbReference type="RefSeq" id="XP_036630191.1">
    <property type="nucleotide sequence ID" value="XM_036776571.1"/>
</dbReference>
<evidence type="ECO:0000256" key="1">
    <source>
        <dbReference type="SAM" id="MobiDB-lite"/>
    </source>
</evidence>
<dbReference type="GeneID" id="59376853"/>
<dbReference type="Proteomes" id="UP000623687">
    <property type="component" value="Unassembled WGS sequence"/>
</dbReference>
<accession>A0A8H7DRB7</accession>
<dbReference type="EMBL" id="JACETU010000005">
    <property type="protein sequence ID" value="KAF7427819.1"/>
    <property type="molecule type" value="Genomic_DNA"/>
</dbReference>
<dbReference type="AlphaFoldDB" id="A0A8H7DRB7"/>
<keyword evidence="3" id="KW-1185">Reference proteome</keyword>
<sequence>MPDRRGSLRVVRAGTSVKISTYVTGWTFSLDLGEVSESSMVLHAELKLSLYSSARSGLRPGPTYYGMFLLRIDNYCRAPGGSHVSNVFLTGANLPAYTVTNQRSYIRPHVRPGLRLVRTPKQFQLSQRRSEDPKLIGAAPHQQESVAAARKSSWSTSPISPTV</sequence>
<reference evidence="2" key="1">
    <citation type="submission" date="2019-07" db="EMBL/GenBank/DDBJ databases">
        <authorList>
            <person name="Palmer J.M."/>
        </authorList>
    </citation>
    <scope>NUCLEOTIDE SEQUENCE</scope>
    <source>
        <strain evidence="2">PC9</strain>
    </source>
</reference>
<gene>
    <name evidence="2" type="ORF">PC9H_007035</name>
</gene>
<proteinExistence type="predicted"/>
<feature type="region of interest" description="Disordered" evidence="1">
    <location>
        <begin position="121"/>
        <end position="163"/>
    </location>
</feature>